<dbReference type="InterPro" id="IPR013762">
    <property type="entry name" value="Integrase-like_cat_sf"/>
</dbReference>
<dbReference type="SUPFAM" id="SSF56349">
    <property type="entry name" value="DNA breaking-rejoining enzymes"/>
    <property type="match status" value="1"/>
</dbReference>
<dbReference type="Gene3D" id="1.10.443.10">
    <property type="entry name" value="Intergrase catalytic core"/>
    <property type="match status" value="1"/>
</dbReference>
<name>A0ABQ2X6C0_9BURK</name>
<comment type="caution">
    <text evidence="4">The sequence shown here is derived from an EMBL/GenBank/DDBJ whole genome shotgun (WGS) entry which is preliminary data.</text>
</comment>
<dbReference type="PANTHER" id="PTHR30349:SF94">
    <property type="entry name" value="INTEGRASE_RECOMBINASE HI_1414-RELATED"/>
    <property type="match status" value="1"/>
</dbReference>
<proteinExistence type="predicted"/>
<dbReference type="PANTHER" id="PTHR30349">
    <property type="entry name" value="PHAGE INTEGRASE-RELATED"/>
    <property type="match status" value="1"/>
</dbReference>
<sequence length="336" mass="38513">MASIRLRNGSWVADIRRKGHKSISKSFPTKGKAQVWAREVEAQMDALEFKDARGLTGITVKELINRYKKEIGEIAPFRRSKTLSLDTWIKTHGELTVAELTADCLIDWVTQRAKTVSGSTIAVELAYLGVVLRTAKELWRLPVDNTITTTARGSLKYLGISAKSKHRERRPTQKEIDDICLYFTTKRRQKVPMEDLILFAIATAMRLGEILRLQWDDINPTDKTIIIRNRKHPTEKEGNDQEVPLLGAAYDIAMRQPKTNDRIFPITEGTVSSLFPRACNALDIKDLRFHDLRHEGVSRFFEQKYSIEQVALLSGHRDWKMLARYTQVKAKDLHRS</sequence>
<dbReference type="Pfam" id="PF00589">
    <property type="entry name" value="Phage_integrase"/>
    <property type="match status" value="1"/>
</dbReference>
<dbReference type="RefSeq" id="WP_189344341.1">
    <property type="nucleotide sequence ID" value="NZ_BMYT01000001.1"/>
</dbReference>
<feature type="domain" description="Tyr recombinase" evidence="3">
    <location>
        <begin position="167"/>
        <end position="336"/>
    </location>
</feature>
<keyword evidence="1" id="KW-0229">DNA integration</keyword>
<evidence type="ECO:0000313" key="4">
    <source>
        <dbReference type="EMBL" id="GGX01348.1"/>
    </source>
</evidence>
<dbReference type="InterPro" id="IPR050090">
    <property type="entry name" value="Tyrosine_recombinase_XerCD"/>
</dbReference>
<dbReference type="Proteomes" id="UP000620127">
    <property type="component" value="Unassembled WGS sequence"/>
</dbReference>
<evidence type="ECO:0000313" key="5">
    <source>
        <dbReference type="Proteomes" id="UP000620127"/>
    </source>
</evidence>
<organism evidence="4 5">
    <name type="scientific">Undibacterium macrobrachii</name>
    <dbReference type="NCBI Taxonomy" id="1119058"/>
    <lineage>
        <taxon>Bacteria</taxon>
        <taxon>Pseudomonadati</taxon>
        <taxon>Pseudomonadota</taxon>
        <taxon>Betaproteobacteria</taxon>
        <taxon>Burkholderiales</taxon>
        <taxon>Oxalobacteraceae</taxon>
        <taxon>Undibacterium</taxon>
    </lineage>
</organism>
<evidence type="ECO:0000259" key="3">
    <source>
        <dbReference type="PROSITE" id="PS51898"/>
    </source>
</evidence>
<dbReference type="InterPro" id="IPR011010">
    <property type="entry name" value="DNA_brk_join_enz"/>
</dbReference>
<dbReference type="PROSITE" id="PS51898">
    <property type="entry name" value="TYR_RECOMBINASE"/>
    <property type="match status" value="1"/>
</dbReference>
<accession>A0ABQ2X6C0</accession>
<dbReference type="CDD" id="cd00796">
    <property type="entry name" value="INT_Rci_Hp1_C"/>
    <property type="match status" value="1"/>
</dbReference>
<evidence type="ECO:0000256" key="2">
    <source>
        <dbReference type="ARBA" id="ARBA00023172"/>
    </source>
</evidence>
<evidence type="ECO:0000256" key="1">
    <source>
        <dbReference type="ARBA" id="ARBA00022908"/>
    </source>
</evidence>
<gene>
    <name evidence="4" type="ORF">GCM10011282_04080</name>
</gene>
<dbReference type="EMBL" id="BMYT01000001">
    <property type="protein sequence ID" value="GGX01348.1"/>
    <property type="molecule type" value="Genomic_DNA"/>
</dbReference>
<dbReference type="InterPro" id="IPR002104">
    <property type="entry name" value="Integrase_catalytic"/>
</dbReference>
<keyword evidence="2" id="KW-0233">DNA recombination</keyword>
<keyword evidence="5" id="KW-1185">Reference proteome</keyword>
<protein>
    <submittedName>
        <fullName evidence="4">Integrase</fullName>
    </submittedName>
</protein>
<reference evidence="5" key="1">
    <citation type="journal article" date="2019" name="Int. J. Syst. Evol. Microbiol.">
        <title>The Global Catalogue of Microorganisms (GCM) 10K type strain sequencing project: providing services to taxonomists for standard genome sequencing and annotation.</title>
        <authorList>
            <consortium name="The Broad Institute Genomics Platform"/>
            <consortium name="The Broad Institute Genome Sequencing Center for Infectious Disease"/>
            <person name="Wu L."/>
            <person name="Ma J."/>
        </authorList>
    </citation>
    <scope>NUCLEOTIDE SEQUENCE [LARGE SCALE GENOMIC DNA]</scope>
    <source>
        <strain evidence="5">KCTC 23916</strain>
    </source>
</reference>